<keyword evidence="2" id="KW-1185">Reference proteome</keyword>
<dbReference type="Proteomes" id="UP000821845">
    <property type="component" value="Chromosome 5"/>
</dbReference>
<name>A0ACB7S3C4_HYAAI</name>
<evidence type="ECO:0000313" key="1">
    <source>
        <dbReference type="EMBL" id="KAH6929446.1"/>
    </source>
</evidence>
<accession>A0ACB7S3C4</accession>
<comment type="caution">
    <text evidence="1">The sequence shown here is derived from an EMBL/GenBank/DDBJ whole genome shotgun (WGS) entry which is preliminary data.</text>
</comment>
<organism evidence="1 2">
    <name type="scientific">Hyalomma asiaticum</name>
    <name type="common">Tick</name>
    <dbReference type="NCBI Taxonomy" id="266040"/>
    <lineage>
        <taxon>Eukaryota</taxon>
        <taxon>Metazoa</taxon>
        <taxon>Ecdysozoa</taxon>
        <taxon>Arthropoda</taxon>
        <taxon>Chelicerata</taxon>
        <taxon>Arachnida</taxon>
        <taxon>Acari</taxon>
        <taxon>Parasitiformes</taxon>
        <taxon>Ixodida</taxon>
        <taxon>Ixodoidea</taxon>
        <taxon>Ixodidae</taxon>
        <taxon>Hyalomminae</taxon>
        <taxon>Hyalomma</taxon>
    </lineage>
</organism>
<evidence type="ECO:0000313" key="2">
    <source>
        <dbReference type="Proteomes" id="UP000821845"/>
    </source>
</evidence>
<sequence length="348" mass="37563">MDASEKDTPASKAEKTKSTQKRSKREERSRRRAESQDASQASDKASRRGDAAGSQQSSVLTGADDRSQGSRRSSGSRRSRRSTSRESTKIAPSGNAIARADVEGAVARPEIVPVVEATPTAQVGLPGQVAPPPQVVPPPQLALPPPVMPPSPVTQPLASDTASTEASAARPLQPQASEKPSSVAPDDSMQPSRRPSKQSQEPLAGTRATAAEVAQGEQQRPVDATGHRPEALQTARFTNVPRAYIAEAAGAKKKRRRGEDQDNPTDQVLKNECWLKPDYRHCSDYVPRWYYDTTYLLCKPYLYGGCSGRPANAFKSHDECMRRCVFEVPEVGGKSGGDGGQQQHAKQR</sequence>
<dbReference type="EMBL" id="CM023485">
    <property type="protein sequence ID" value="KAH6929446.1"/>
    <property type="molecule type" value="Genomic_DNA"/>
</dbReference>
<protein>
    <submittedName>
        <fullName evidence="1">Uncharacterized protein</fullName>
    </submittedName>
</protein>
<gene>
    <name evidence="1" type="ORF">HPB50_000263</name>
</gene>
<reference evidence="1" key="1">
    <citation type="submission" date="2020-05" db="EMBL/GenBank/DDBJ databases">
        <title>Large-scale comparative analyses of tick genomes elucidate their genetic diversity and vector capacities.</title>
        <authorList>
            <person name="Jia N."/>
            <person name="Wang J."/>
            <person name="Shi W."/>
            <person name="Du L."/>
            <person name="Sun Y."/>
            <person name="Zhan W."/>
            <person name="Jiang J."/>
            <person name="Wang Q."/>
            <person name="Zhang B."/>
            <person name="Ji P."/>
            <person name="Sakyi L.B."/>
            <person name="Cui X."/>
            <person name="Yuan T."/>
            <person name="Jiang B."/>
            <person name="Yang W."/>
            <person name="Lam T.T.-Y."/>
            <person name="Chang Q."/>
            <person name="Ding S."/>
            <person name="Wang X."/>
            <person name="Zhu J."/>
            <person name="Ruan X."/>
            <person name="Zhao L."/>
            <person name="Wei J."/>
            <person name="Que T."/>
            <person name="Du C."/>
            <person name="Cheng J."/>
            <person name="Dai P."/>
            <person name="Han X."/>
            <person name="Huang E."/>
            <person name="Gao Y."/>
            <person name="Liu J."/>
            <person name="Shao H."/>
            <person name="Ye R."/>
            <person name="Li L."/>
            <person name="Wei W."/>
            <person name="Wang X."/>
            <person name="Wang C."/>
            <person name="Yang T."/>
            <person name="Huo Q."/>
            <person name="Li W."/>
            <person name="Guo W."/>
            <person name="Chen H."/>
            <person name="Zhou L."/>
            <person name="Ni X."/>
            <person name="Tian J."/>
            <person name="Zhou Y."/>
            <person name="Sheng Y."/>
            <person name="Liu T."/>
            <person name="Pan Y."/>
            <person name="Xia L."/>
            <person name="Li J."/>
            <person name="Zhao F."/>
            <person name="Cao W."/>
        </authorList>
    </citation>
    <scope>NUCLEOTIDE SEQUENCE</scope>
    <source>
        <strain evidence="1">Hyas-2018</strain>
    </source>
</reference>
<proteinExistence type="predicted"/>